<evidence type="ECO:0008006" key="3">
    <source>
        <dbReference type="Google" id="ProtNLM"/>
    </source>
</evidence>
<gene>
    <name evidence="1" type="ORF">Ddye_000759</name>
</gene>
<dbReference type="Gene3D" id="1.10.340.30">
    <property type="entry name" value="Hypothetical protein, domain 2"/>
    <property type="match status" value="1"/>
</dbReference>
<comment type="caution">
    <text evidence="1">The sequence shown here is derived from an EMBL/GenBank/DDBJ whole genome shotgun (WGS) entry which is preliminary data.</text>
</comment>
<dbReference type="InterPro" id="IPR011257">
    <property type="entry name" value="DNA_glycosylase"/>
</dbReference>
<evidence type="ECO:0000313" key="2">
    <source>
        <dbReference type="Proteomes" id="UP001280121"/>
    </source>
</evidence>
<dbReference type="Proteomes" id="UP001280121">
    <property type="component" value="Unassembled WGS sequence"/>
</dbReference>
<evidence type="ECO:0000313" key="1">
    <source>
        <dbReference type="EMBL" id="KAK2662185.1"/>
    </source>
</evidence>
<dbReference type="GO" id="GO:0034039">
    <property type="term" value="F:8-oxo-7,8-dihydroguanine DNA N-glycosylase activity"/>
    <property type="evidence" value="ECO:0007669"/>
    <property type="project" value="TreeGrafter"/>
</dbReference>
<dbReference type="InterPro" id="IPR052054">
    <property type="entry name" value="Oxidative_DNA_repair_enzyme"/>
</dbReference>
<accession>A0AAE0CSP0</accession>
<dbReference type="GO" id="GO:0005634">
    <property type="term" value="C:nucleus"/>
    <property type="evidence" value="ECO:0007669"/>
    <property type="project" value="TreeGrafter"/>
</dbReference>
<name>A0AAE0CSP0_9ROSI</name>
<organism evidence="1 2">
    <name type="scientific">Dipteronia dyeriana</name>
    <dbReference type="NCBI Taxonomy" id="168575"/>
    <lineage>
        <taxon>Eukaryota</taxon>
        <taxon>Viridiplantae</taxon>
        <taxon>Streptophyta</taxon>
        <taxon>Embryophyta</taxon>
        <taxon>Tracheophyta</taxon>
        <taxon>Spermatophyta</taxon>
        <taxon>Magnoliopsida</taxon>
        <taxon>eudicotyledons</taxon>
        <taxon>Gunneridae</taxon>
        <taxon>Pentapetalae</taxon>
        <taxon>rosids</taxon>
        <taxon>malvids</taxon>
        <taxon>Sapindales</taxon>
        <taxon>Sapindaceae</taxon>
        <taxon>Hippocastanoideae</taxon>
        <taxon>Acereae</taxon>
        <taxon>Dipteronia</taxon>
    </lineage>
</organism>
<dbReference type="SUPFAM" id="SSF48150">
    <property type="entry name" value="DNA-glycosylase"/>
    <property type="match status" value="1"/>
</dbReference>
<dbReference type="PANTHER" id="PTHR10242:SF4">
    <property type="entry name" value="OS07G0657600 PROTEIN"/>
    <property type="match status" value="1"/>
</dbReference>
<dbReference type="AlphaFoldDB" id="A0AAE0CSP0"/>
<dbReference type="EMBL" id="JANJYI010000001">
    <property type="protein sequence ID" value="KAK2662185.1"/>
    <property type="molecule type" value="Genomic_DNA"/>
</dbReference>
<sequence>MAMEDECLLKLLLPNSSWKLEKAVCSHGLFMMSPNHWDPLSRSFSRPLHLSLDDNGHAPPSSSVMVRIFHPQETPNALHVKVYNTGSVSLSSKEQETLLGQVARMLRLSDSDERNAREFERIVSQESEESDYMKNFGGRVFRSPTLFEDMVKCILLCNCQWPRTLSMARALCELQWELQHCSSSISVAEKIEMENFIPNTPVGKESKRKVKMSKVATRLTSKIARIEVGLEEDLKLDNVGGTKEHVNLCSFQNNIEDDLHTLNELSVARLCLASEGREPYACDRRIGNFPSPRELANLDESFLAKRCGLGYRAVRILKLAQAIVEGRIQLNQLEEVCNEASFTSYDKLAEQLSKIDGFGPFTCANVLVCMGFYHVIPSDSETIRHLKQVHAKKSTVKTVQMDVEAIYRKYAPYQFLAYWSELWHFYEQRFGKLSELPYADYKLITASNMRIKRSCKVKKSKKC</sequence>
<dbReference type="PANTHER" id="PTHR10242">
    <property type="entry name" value="8-OXOGUANINE DNA GLYCOSYLASE"/>
    <property type="match status" value="1"/>
</dbReference>
<dbReference type="GO" id="GO:0006285">
    <property type="term" value="P:base-excision repair, AP site formation"/>
    <property type="evidence" value="ECO:0007669"/>
    <property type="project" value="TreeGrafter"/>
</dbReference>
<keyword evidence="2" id="KW-1185">Reference proteome</keyword>
<reference evidence="1" key="1">
    <citation type="journal article" date="2023" name="Plant J.">
        <title>Genome sequences and population genomics provide insights into the demographic history, inbreeding, and mutation load of two 'living fossil' tree species of Dipteronia.</title>
        <authorList>
            <person name="Feng Y."/>
            <person name="Comes H.P."/>
            <person name="Chen J."/>
            <person name="Zhu S."/>
            <person name="Lu R."/>
            <person name="Zhang X."/>
            <person name="Li P."/>
            <person name="Qiu J."/>
            <person name="Olsen K.M."/>
            <person name="Qiu Y."/>
        </authorList>
    </citation>
    <scope>NUCLEOTIDE SEQUENCE</scope>
    <source>
        <strain evidence="1">KIB01</strain>
    </source>
</reference>
<protein>
    <recommendedName>
        <fullName evidence="3">HhH-GPD domain-containing protein</fullName>
    </recommendedName>
</protein>
<proteinExistence type="predicted"/>